<keyword evidence="3" id="KW-1185">Reference proteome</keyword>
<evidence type="ECO:0000256" key="1">
    <source>
        <dbReference type="SAM" id="MobiDB-lite"/>
    </source>
</evidence>
<dbReference type="EMBL" id="CAKASE010000078">
    <property type="protein sequence ID" value="CAG9578855.1"/>
    <property type="molecule type" value="Genomic_DNA"/>
</dbReference>
<proteinExistence type="predicted"/>
<sequence>MWHAPSTAFRSPERAPELEPEPPNPQPRATPPTDDTTQASDALGSRRNRKELNDPEAIVSPDLIYEAHAY</sequence>
<reference evidence="2" key="1">
    <citation type="submission" date="2021-09" db="EMBL/GenBank/DDBJ databases">
        <authorList>
            <person name="Martin H S."/>
        </authorList>
    </citation>
    <scope>NUCLEOTIDE SEQUENCE</scope>
</reference>
<accession>A0A8J2R3I8</accession>
<organism evidence="2 3">
    <name type="scientific">Danaus chrysippus</name>
    <name type="common">African queen</name>
    <dbReference type="NCBI Taxonomy" id="151541"/>
    <lineage>
        <taxon>Eukaryota</taxon>
        <taxon>Metazoa</taxon>
        <taxon>Ecdysozoa</taxon>
        <taxon>Arthropoda</taxon>
        <taxon>Hexapoda</taxon>
        <taxon>Insecta</taxon>
        <taxon>Pterygota</taxon>
        <taxon>Neoptera</taxon>
        <taxon>Endopterygota</taxon>
        <taxon>Lepidoptera</taxon>
        <taxon>Glossata</taxon>
        <taxon>Ditrysia</taxon>
        <taxon>Papilionoidea</taxon>
        <taxon>Nymphalidae</taxon>
        <taxon>Danainae</taxon>
        <taxon>Danaini</taxon>
        <taxon>Danaina</taxon>
        <taxon>Danaus</taxon>
        <taxon>Anosia</taxon>
    </lineage>
</organism>
<evidence type="ECO:0000313" key="2">
    <source>
        <dbReference type="EMBL" id="CAG9578855.1"/>
    </source>
</evidence>
<feature type="region of interest" description="Disordered" evidence="1">
    <location>
        <begin position="1"/>
        <end position="70"/>
    </location>
</feature>
<comment type="caution">
    <text evidence="2">The sequence shown here is derived from an EMBL/GenBank/DDBJ whole genome shotgun (WGS) entry which is preliminary data.</text>
</comment>
<gene>
    <name evidence="2" type="ORF">DCHRY22_LOCUS12884</name>
</gene>
<dbReference type="AlphaFoldDB" id="A0A8J2R3I8"/>
<dbReference type="Proteomes" id="UP000789524">
    <property type="component" value="Unassembled WGS sequence"/>
</dbReference>
<feature type="compositionally biased region" description="Pro residues" evidence="1">
    <location>
        <begin position="21"/>
        <end position="30"/>
    </location>
</feature>
<protein>
    <submittedName>
        <fullName evidence="2">(African queen) hypothetical protein</fullName>
    </submittedName>
</protein>
<name>A0A8J2R3I8_9NEOP</name>
<evidence type="ECO:0000313" key="3">
    <source>
        <dbReference type="Proteomes" id="UP000789524"/>
    </source>
</evidence>